<feature type="region of interest" description="Disordered" evidence="1">
    <location>
        <begin position="158"/>
        <end position="197"/>
    </location>
</feature>
<accession>A0A2R6NNE6</accession>
<sequence>MDFHPQPRHTSDASVSSQTTFPIRNDAYIATDLSMRPGDELTSTKSPPLYLPYPALASSPLRSASALPSAARSYQVPLSNGPPRSGTGFFASMGRKASLKKDRGPVISPPSPSRVLTKRFPNQNNQVPRALQLNSAPAIRGGPRAAPGRVQRSQTISIAPAPAPAQEQPVTVARSETSHHRQSTSNRRPSIFHRSTQPAAVAPVAIASPEFERQVDRLADLLPNADRKLLSAYLRRAGEDVLAIGQYLEDEKNGTLRYD</sequence>
<dbReference type="OrthoDB" id="2413468at2759"/>
<evidence type="ECO:0000313" key="2">
    <source>
        <dbReference type="EMBL" id="PSR73566.1"/>
    </source>
</evidence>
<name>A0A2R6NNE6_9APHY</name>
<feature type="compositionally biased region" description="Polar residues" evidence="1">
    <location>
        <begin position="183"/>
        <end position="197"/>
    </location>
</feature>
<protein>
    <submittedName>
        <fullName evidence="2">Uncharacterized protein</fullName>
    </submittedName>
</protein>
<comment type="caution">
    <text evidence="2">The sequence shown here is derived from an EMBL/GenBank/DDBJ whole genome shotgun (WGS) entry which is preliminary data.</text>
</comment>
<keyword evidence="3" id="KW-1185">Reference proteome</keyword>
<dbReference type="STRING" id="98765.A0A2R6NNE6"/>
<gene>
    <name evidence="2" type="ORF">PHLCEN_2v10485</name>
</gene>
<organism evidence="2 3">
    <name type="scientific">Hermanssonia centrifuga</name>
    <dbReference type="NCBI Taxonomy" id="98765"/>
    <lineage>
        <taxon>Eukaryota</taxon>
        <taxon>Fungi</taxon>
        <taxon>Dikarya</taxon>
        <taxon>Basidiomycota</taxon>
        <taxon>Agaricomycotina</taxon>
        <taxon>Agaricomycetes</taxon>
        <taxon>Polyporales</taxon>
        <taxon>Meruliaceae</taxon>
        <taxon>Hermanssonia</taxon>
    </lineage>
</organism>
<dbReference type="Proteomes" id="UP000186601">
    <property type="component" value="Unassembled WGS sequence"/>
</dbReference>
<proteinExistence type="predicted"/>
<feature type="region of interest" description="Disordered" evidence="1">
    <location>
        <begin position="74"/>
        <end position="119"/>
    </location>
</feature>
<evidence type="ECO:0000256" key="1">
    <source>
        <dbReference type="SAM" id="MobiDB-lite"/>
    </source>
</evidence>
<dbReference type="AlphaFoldDB" id="A0A2R6NNE6"/>
<reference evidence="2 3" key="1">
    <citation type="submission" date="2018-02" db="EMBL/GenBank/DDBJ databases">
        <title>Genome sequence of the basidiomycete white-rot fungus Phlebia centrifuga.</title>
        <authorList>
            <person name="Granchi Z."/>
            <person name="Peng M."/>
            <person name="de Vries R.P."/>
            <person name="Hilden K."/>
            <person name="Makela M.R."/>
            <person name="Grigoriev I."/>
            <person name="Riley R."/>
        </authorList>
    </citation>
    <scope>NUCLEOTIDE SEQUENCE [LARGE SCALE GENOMIC DNA]</scope>
    <source>
        <strain evidence="2 3">FBCC195</strain>
    </source>
</reference>
<dbReference type="EMBL" id="MLYV02001069">
    <property type="protein sequence ID" value="PSR73566.1"/>
    <property type="molecule type" value="Genomic_DNA"/>
</dbReference>
<evidence type="ECO:0000313" key="3">
    <source>
        <dbReference type="Proteomes" id="UP000186601"/>
    </source>
</evidence>